<name>A0AAN8T938_SOLBU</name>
<reference evidence="1 2" key="1">
    <citation type="submission" date="2024-02" db="EMBL/GenBank/DDBJ databases">
        <title>de novo genome assembly of Solanum bulbocastanum strain 11H21.</title>
        <authorList>
            <person name="Hosaka A.J."/>
        </authorList>
    </citation>
    <scope>NUCLEOTIDE SEQUENCE [LARGE SCALE GENOMIC DNA]</scope>
    <source>
        <tissue evidence="1">Young leaves</tissue>
    </source>
</reference>
<keyword evidence="2" id="KW-1185">Reference proteome</keyword>
<dbReference type="Proteomes" id="UP001371456">
    <property type="component" value="Unassembled WGS sequence"/>
</dbReference>
<organism evidence="1 2">
    <name type="scientific">Solanum bulbocastanum</name>
    <name type="common">Wild potato</name>
    <dbReference type="NCBI Taxonomy" id="147425"/>
    <lineage>
        <taxon>Eukaryota</taxon>
        <taxon>Viridiplantae</taxon>
        <taxon>Streptophyta</taxon>
        <taxon>Embryophyta</taxon>
        <taxon>Tracheophyta</taxon>
        <taxon>Spermatophyta</taxon>
        <taxon>Magnoliopsida</taxon>
        <taxon>eudicotyledons</taxon>
        <taxon>Gunneridae</taxon>
        <taxon>Pentapetalae</taxon>
        <taxon>asterids</taxon>
        <taxon>lamiids</taxon>
        <taxon>Solanales</taxon>
        <taxon>Solanaceae</taxon>
        <taxon>Solanoideae</taxon>
        <taxon>Solaneae</taxon>
        <taxon>Solanum</taxon>
    </lineage>
</organism>
<dbReference type="EMBL" id="JBANQN010000008">
    <property type="protein sequence ID" value="KAK6782164.1"/>
    <property type="molecule type" value="Genomic_DNA"/>
</dbReference>
<proteinExistence type="predicted"/>
<evidence type="ECO:0000313" key="1">
    <source>
        <dbReference type="EMBL" id="KAK6782164.1"/>
    </source>
</evidence>
<evidence type="ECO:0000313" key="2">
    <source>
        <dbReference type="Proteomes" id="UP001371456"/>
    </source>
</evidence>
<accession>A0AAN8T938</accession>
<dbReference type="AlphaFoldDB" id="A0AAN8T938"/>
<comment type="caution">
    <text evidence="1">The sequence shown here is derived from an EMBL/GenBank/DDBJ whole genome shotgun (WGS) entry which is preliminary data.</text>
</comment>
<gene>
    <name evidence="1" type="ORF">RDI58_019960</name>
</gene>
<protein>
    <submittedName>
        <fullName evidence="1">Uncharacterized protein</fullName>
    </submittedName>
</protein>
<sequence length="167" mass="18687">MYYFHTYTFEQRRKNLIIKDTSRPGGSIIDYVYHHLQTKRNQFLVEVYNFMVYGEVLETKKKLSQSEEALQRPGAESYNEAQRRLKIDEELRLDELRACVGGASSNLVPTKVGLISGVNVVMESLNLTTTPPCSKGTLEVLLSASATIGTTIHVLGDIKASFPDSKA</sequence>